<accession>A0ABY8IT15</accession>
<dbReference type="SUPFAM" id="SSF103481">
    <property type="entry name" value="Multidrug resistance efflux transporter EmrE"/>
    <property type="match status" value="2"/>
</dbReference>
<evidence type="ECO:0000313" key="4">
    <source>
        <dbReference type="Proteomes" id="UP000318939"/>
    </source>
</evidence>
<reference evidence="3" key="2">
    <citation type="journal article" date="2023" name="MicrobiologyOpen">
        <title>Genomics of the tumorigenes clade of the family Rhizobiaceae and description of Rhizobium rhododendri sp. nov.</title>
        <authorList>
            <person name="Kuzmanovic N."/>
            <person name="diCenzo G.C."/>
            <person name="Bunk B."/>
            <person name="Sproeer C."/>
            <person name="Fruehling A."/>
            <person name="Neumann-Schaal M."/>
            <person name="Overmann J."/>
            <person name="Smalla K."/>
        </authorList>
    </citation>
    <scope>NUCLEOTIDE SEQUENCE</scope>
    <source>
        <strain evidence="3">Rho-6.2</strain>
        <plasmid evidence="3">pTi6.2</plasmid>
    </source>
</reference>
<feature type="transmembrane region" description="Helical" evidence="1">
    <location>
        <begin position="142"/>
        <end position="166"/>
    </location>
</feature>
<feature type="transmembrane region" description="Helical" evidence="1">
    <location>
        <begin position="58"/>
        <end position="80"/>
    </location>
</feature>
<dbReference type="Pfam" id="PF00892">
    <property type="entry name" value="EamA"/>
    <property type="match status" value="1"/>
</dbReference>
<feature type="domain" description="EamA" evidence="2">
    <location>
        <begin position="141"/>
        <end position="274"/>
    </location>
</feature>
<reference evidence="3" key="1">
    <citation type="journal article" date="2019" name="Phytopathology">
        <title>A Novel Group of Rhizobium tumorigenes-Like Agrobacteria Associated with Crown Gall Disease of Rhododendron and Blueberry.</title>
        <authorList>
            <person name="Kuzmanovic N."/>
            <person name="Behrens P."/>
            <person name="Idczak E."/>
            <person name="Wagner S."/>
            <person name="Gotz M."/>
            <person name="Sproer C."/>
            <person name="Bunk B."/>
            <person name="Overmann J."/>
            <person name="Smalla K."/>
        </authorList>
    </citation>
    <scope>NUCLEOTIDE SEQUENCE</scope>
    <source>
        <strain evidence="3">Rho-6.2</strain>
    </source>
</reference>
<feature type="transmembrane region" description="Helical" evidence="1">
    <location>
        <begin position="172"/>
        <end position="193"/>
    </location>
</feature>
<evidence type="ECO:0000259" key="2">
    <source>
        <dbReference type="Pfam" id="PF00892"/>
    </source>
</evidence>
<keyword evidence="4" id="KW-1185">Reference proteome</keyword>
<dbReference type="EMBL" id="CP117269">
    <property type="protein sequence ID" value="WFS26303.1"/>
    <property type="molecule type" value="Genomic_DNA"/>
</dbReference>
<evidence type="ECO:0000256" key="1">
    <source>
        <dbReference type="SAM" id="Phobius"/>
    </source>
</evidence>
<name>A0ABY8IT15_9HYPH</name>
<keyword evidence="3" id="KW-0614">Plasmid</keyword>
<proteinExistence type="predicted"/>
<protein>
    <submittedName>
        <fullName evidence="3">DMT family transporter</fullName>
    </submittedName>
</protein>
<dbReference type="Proteomes" id="UP000318939">
    <property type="component" value="Plasmid pTi6.2"/>
</dbReference>
<feature type="transmembrane region" description="Helical" evidence="1">
    <location>
        <begin position="112"/>
        <end position="130"/>
    </location>
</feature>
<keyword evidence="1" id="KW-1133">Transmembrane helix</keyword>
<geneLocation type="plasmid" evidence="3 4">
    <name>pTi6.2</name>
</geneLocation>
<keyword evidence="1" id="KW-0472">Membrane</keyword>
<keyword evidence="1" id="KW-0812">Transmembrane</keyword>
<dbReference type="Gene3D" id="1.10.3730.20">
    <property type="match status" value="1"/>
</dbReference>
<feature type="transmembrane region" description="Helical" evidence="1">
    <location>
        <begin position="205"/>
        <end position="227"/>
    </location>
</feature>
<dbReference type="InterPro" id="IPR000620">
    <property type="entry name" value="EamA_dom"/>
</dbReference>
<dbReference type="RefSeq" id="WP_143123523.1">
    <property type="nucleotide sequence ID" value="NZ_CP117269.1"/>
</dbReference>
<gene>
    <name evidence="3" type="ORF">PR018_25070</name>
</gene>
<sequence>MTATVIALALFAAVLHATWNAFLRSGADRLWTVTVMSLSMAAVAVPLAFVFPLPLPAAWPYLVCSSCLQVGYSVFLVSAYRHGELGQVYPVVRGSVPLLVTLGGLAFAGERLSGSGTIGVALVAIGIMSLSLGRSRASTASILFALLTGLFIASYATVDAIGVRISGNARSYAIWIFPIYGVLMTAIFILIRGRLRVDLRAPETWTAIGGGMVSLVAYGAVIAAFALGPAGPITALRETSVVFAVLIGRVFLGEALTFRRIAACVIVAGGAVCLGVL</sequence>
<evidence type="ECO:0000313" key="3">
    <source>
        <dbReference type="EMBL" id="WFS26303.1"/>
    </source>
</evidence>
<feature type="transmembrane region" description="Helical" evidence="1">
    <location>
        <begin position="30"/>
        <end position="51"/>
    </location>
</feature>
<feature type="transmembrane region" description="Helical" evidence="1">
    <location>
        <begin position="233"/>
        <end position="252"/>
    </location>
</feature>
<dbReference type="InterPro" id="IPR037185">
    <property type="entry name" value="EmrE-like"/>
</dbReference>
<organism evidence="3 4">
    <name type="scientific">Rhizobium rhododendri</name>
    <dbReference type="NCBI Taxonomy" id="2506430"/>
    <lineage>
        <taxon>Bacteria</taxon>
        <taxon>Pseudomonadati</taxon>
        <taxon>Pseudomonadota</taxon>
        <taxon>Alphaproteobacteria</taxon>
        <taxon>Hyphomicrobiales</taxon>
        <taxon>Rhizobiaceae</taxon>
        <taxon>Rhizobium/Agrobacterium group</taxon>
        <taxon>Rhizobium</taxon>
    </lineage>
</organism>